<dbReference type="Gene3D" id="2.60.120.200">
    <property type="match status" value="1"/>
</dbReference>
<protein>
    <recommendedName>
        <fullName evidence="3">DUF1961 family protein</fullName>
    </recommendedName>
</protein>
<evidence type="ECO:0000313" key="2">
    <source>
        <dbReference type="Proteomes" id="UP001157160"/>
    </source>
</evidence>
<sequence>MSVYSNALRGPDDLVGWIAEGPVDARRAQDGLRLASAGGPEAHWTLWCPEEFGDRIAISWDFSPRAEPGLAMLFFGATSLLGGSIFDPSLSPRDGGYPQYHSGELRTLHASYFRRRWPDERSFHTCNLRKSPGFQLVASGADPVPPALDADGRFYRVEVLKDGARVRLAIDGLPLFDWRDDEVDGPLIGSGRIGFRQMAPLVAHYRDLEVRTL</sequence>
<dbReference type="AlphaFoldDB" id="A0AA37XB05"/>
<gene>
    <name evidence="1" type="primary">yesU</name>
    <name evidence="1" type="ORF">GCM10025874_11230</name>
</gene>
<keyword evidence="2" id="KW-1185">Reference proteome</keyword>
<evidence type="ECO:0000313" key="1">
    <source>
        <dbReference type="EMBL" id="GMA27870.1"/>
    </source>
</evidence>
<proteinExistence type="predicted"/>
<evidence type="ECO:0008006" key="3">
    <source>
        <dbReference type="Google" id="ProtNLM"/>
    </source>
</evidence>
<dbReference type="RefSeq" id="WP_284230826.1">
    <property type="nucleotide sequence ID" value="NZ_BSUL01000001.1"/>
</dbReference>
<dbReference type="InterPro" id="IPR013320">
    <property type="entry name" value="ConA-like_dom_sf"/>
</dbReference>
<dbReference type="Pfam" id="PF09224">
    <property type="entry name" value="DUF1961"/>
    <property type="match status" value="1"/>
</dbReference>
<comment type="caution">
    <text evidence="1">The sequence shown here is derived from an EMBL/GenBank/DDBJ whole genome shotgun (WGS) entry which is preliminary data.</text>
</comment>
<dbReference type="Proteomes" id="UP001157160">
    <property type="component" value="Unassembled WGS sequence"/>
</dbReference>
<dbReference type="EMBL" id="BSUL01000001">
    <property type="protein sequence ID" value="GMA27870.1"/>
    <property type="molecule type" value="Genomic_DNA"/>
</dbReference>
<dbReference type="InterPro" id="IPR015305">
    <property type="entry name" value="DUF1961"/>
</dbReference>
<organism evidence="1 2">
    <name type="scientific">Arenivirga flava</name>
    <dbReference type="NCBI Taxonomy" id="1930060"/>
    <lineage>
        <taxon>Bacteria</taxon>
        <taxon>Bacillati</taxon>
        <taxon>Actinomycetota</taxon>
        <taxon>Actinomycetes</taxon>
        <taxon>Micrococcales</taxon>
        <taxon>Microbacteriaceae</taxon>
        <taxon>Arenivirga</taxon>
    </lineage>
</organism>
<name>A0AA37XB05_9MICO</name>
<accession>A0AA37XB05</accession>
<dbReference type="SUPFAM" id="SSF49899">
    <property type="entry name" value="Concanavalin A-like lectins/glucanases"/>
    <property type="match status" value="1"/>
</dbReference>
<reference evidence="1 2" key="1">
    <citation type="journal article" date="2014" name="Int. J. Syst. Evol. Microbiol.">
        <title>Complete genome sequence of Corynebacterium casei LMG S-19264T (=DSM 44701T), isolated from a smear-ripened cheese.</title>
        <authorList>
            <consortium name="US DOE Joint Genome Institute (JGI-PGF)"/>
            <person name="Walter F."/>
            <person name="Albersmeier A."/>
            <person name="Kalinowski J."/>
            <person name="Ruckert C."/>
        </authorList>
    </citation>
    <scope>NUCLEOTIDE SEQUENCE [LARGE SCALE GENOMIC DNA]</scope>
    <source>
        <strain evidence="1 2">NBRC 112289</strain>
    </source>
</reference>